<gene>
    <name evidence="1" type="ordered locus">Clim_2127</name>
</gene>
<sequence>MFPADRHRTVEDDRQETSAEGDILRHLIDLHKRINFRLDNQRQKMFNYWTFSPS</sequence>
<proteinExistence type="predicted"/>
<reference evidence="1 2" key="1">
    <citation type="submission" date="2008-05" db="EMBL/GenBank/DDBJ databases">
        <title>Complete sequence of Chlorobium limicola DSM 245.</title>
        <authorList>
            <consortium name="US DOE Joint Genome Institute"/>
            <person name="Lucas S."/>
            <person name="Copeland A."/>
            <person name="Lapidus A."/>
            <person name="Glavina del Rio T."/>
            <person name="Dalin E."/>
            <person name="Tice H."/>
            <person name="Bruce D."/>
            <person name="Goodwin L."/>
            <person name="Pitluck S."/>
            <person name="Schmutz J."/>
            <person name="Larimer F."/>
            <person name="Land M."/>
            <person name="Hauser L."/>
            <person name="Kyrpides N."/>
            <person name="Ovchinnikova G."/>
            <person name="Zhao F."/>
            <person name="Li T."/>
            <person name="Liu Z."/>
            <person name="Overmann J."/>
            <person name="Bryant D.A."/>
            <person name="Richardson P."/>
        </authorList>
    </citation>
    <scope>NUCLEOTIDE SEQUENCE [LARGE SCALE GENOMIC DNA]</scope>
    <source>
        <strain evidence="2">DSM 245 / NBRC 103803 / 6330</strain>
    </source>
</reference>
<dbReference type="STRING" id="290315.Clim_2127"/>
<dbReference type="HOGENOM" id="CLU_3041712_0_0_10"/>
<accession>B3EGN8</accession>
<dbReference type="Proteomes" id="UP000008841">
    <property type="component" value="Chromosome"/>
</dbReference>
<dbReference type="KEGG" id="cli:Clim_2127"/>
<organism evidence="1 2">
    <name type="scientific">Chlorobium limicola (strain DSM 245 / NBRC 103803 / 6330)</name>
    <dbReference type="NCBI Taxonomy" id="290315"/>
    <lineage>
        <taxon>Bacteria</taxon>
        <taxon>Pseudomonadati</taxon>
        <taxon>Chlorobiota</taxon>
        <taxon>Chlorobiia</taxon>
        <taxon>Chlorobiales</taxon>
        <taxon>Chlorobiaceae</taxon>
        <taxon>Chlorobium/Pelodictyon group</taxon>
        <taxon>Chlorobium</taxon>
    </lineage>
</organism>
<evidence type="ECO:0000313" key="1">
    <source>
        <dbReference type="EMBL" id="ACD91151.1"/>
    </source>
</evidence>
<evidence type="ECO:0000313" key="2">
    <source>
        <dbReference type="Proteomes" id="UP000008841"/>
    </source>
</evidence>
<dbReference type="EMBL" id="CP001097">
    <property type="protein sequence ID" value="ACD91151.1"/>
    <property type="molecule type" value="Genomic_DNA"/>
</dbReference>
<protein>
    <submittedName>
        <fullName evidence="1">Uncharacterized protein</fullName>
    </submittedName>
</protein>
<name>B3EGN8_CHLL2</name>
<dbReference type="AlphaFoldDB" id="B3EGN8"/>